<keyword evidence="4" id="KW-1185">Reference proteome</keyword>
<dbReference type="SUPFAM" id="SSF53448">
    <property type="entry name" value="Nucleotide-diphospho-sugar transferases"/>
    <property type="match status" value="1"/>
</dbReference>
<feature type="domain" description="Glycosyltransferase 2-like" evidence="2">
    <location>
        <begin position="52"/>
        <end position="173"/>
    </location>
</feature>
<dbReference type="PANTHER" id="PTHR43685:SF2">
    <property type="entry name" value="GLYCOSYLTRANSFERASE 2-LIKE DOMAIN-CONTAINING PROTEIN"/>
    <property type="match status" value="1"/>
</dbReference>
<dbReference type="Pfam" id="PF00535">
    <property type="entry name" value="Glycos_transf_2"/>
    <property type="match status" value="1"/>
</dbReference>
<organism evidence="3 4">
    <name type="scientific">Geofilum rubicundum JCM 15548</name>
    <dbReference type="NCBI Taxonomy" id="1236989"/>
    <lineage>
        <taxon>Bacteria</taxon>
        <taxon>Pseudomonadati</taxon>
        <taxon>Bacteroidota</taxon>
        <taxon>Bacteroidia</taxon>
        <taxon>Marinilabiliales</taxon>
        <taxon>Marinilabiliaceae</taxon>
        <taxon>Geofilum</taxon>
    </lineage>
</organism>
<sequence>MIFSAPSLTETILLITIGVSWLIQLWFLLVRVRPLAFFKQAQTRSSFQEPVSVIICAKNEAENLKKFLPLILRQNYPAFEVIVVNDSSEDDSDLVLASIKQKHPQLYYTTIPKDRKFSHGKKLALTLGVKAAKNKYLLLTDADCQPAGEDWLKEMAQGFAGNQTEIILGFGGYEKRRGLLNNLVRYDAFFTAIQYLGFALSGKPYMGVGRNLSYTKALFVNNGGVKKHAHLLSGDDDLFVQERANQQNTTVVIKAAAHTHSIPPASFQEWLQQKRRHLSTNRHYKTGVKSELALEPLSRQIFLFTSAYLIIFNTFALVAIGLIVIRLSIQLILWRRAAKELNQGSLYWSVLIYDWLHPWLLLLAQISNRKRRNKYRWK</sequence>
<dbReference type="InterPro" id="IPR050834">
    <property type="entry name" value="Glycosyltransf_2"/>
</dbReference>
<dbReference type="PANTHER" id="PTHR43685">
    <property type="entry name" value="GLYCOSYLTRANSFERASE"/>
    <property type="match status" value="1"/>
</dbReference>
<comment type="caution">
    <text evidence="3">The sequence shown here is derived from an EMBL/GenBank/DDBJ whole genome shotgun (WGS) entry which is preliminary data.</text>
</comment>
<feature type="transmembrane region" description="Helical" evidence="1">
    <location>
        <begin position="301"/>
        <end position="325"/>
    </location>
</feature>
<dbReference type="InterPro" id="IPR001173">
    <property type="entry name" value="Glyco_trans_2-like"/>
</dbReference>
<dbReference type="STRING" id="1236989.JCM15548_299"/>
<dbReference type="OrthoDB" id="9800276at2"/>
<feature type="transmembrane region" description="Helical" evidence="1">
    <location>
        <begin position="12"/>
        <end position="30"/>
    </location>
</feature>
<keyword evidence="1" id="KW-1133">Transmembrane helix</keyword>
<dbReference type="RefSeq" id="WP_062122078.1">
    <property type="nucleotide sequence ID" value="NZ_BAZW01000001.1"/>
</dbReference>
<dbReference type="EMBL" id="BAZW01000001">
    <property type="protein sequence ID" value="GAO28232.1"/>
    <property type="molecule type" value="Genomic_DNA"/>
</dbReference>
<dbReference type="AlphaFoldDB" id="A0A0E9LRK6"/>
<dbReference type="Gene3D" id="3.90.550.10">
    <property type="entry name" value="Spore Coat Polysaccharide Biosynthesis Protein SpsA, Chain A"/>
    <property type="match status" value="1"/>
</dbReference>
<keyword evidence="1" id="KW-0472">Membrane</keyword>
<protein>
    <submittedName>
        <fullName evidence="3">N-acetylglucosaminyltransferase</fullName>
    </submittedName>
</protein>
<gene>
    <name evidence="3" type="ORF">JCM15548_299</name>
</gene>
<proteinExistence type="predicted"/>
<evidence type="ECO:0000256" key="1">
    <source>
        <dbReference type="SAM" id="Phobius"/>
    </source>
</evidence>
<dbReference type="InterPro" id="IPR029044">
    <property type="entry name" value="Nucleotide-diphossugar_trans"/>
</dbReference>
<evidence type="ECO:0000313" key="4">
    <source>
        <dbReference type="Proteomes" id="UP000032900"/>
    </source>
</evidence>
<dbReference type="GO" id="GO:0016757">
    <property type="term" value="F:glycosyltransferase activity"/>
    <property type="evidence" value="ECO:0007669"/>
    <property type="project" value="UniProtKB-KW"/>
</dbReference>
<reference evidence="3 4" key="1">
    <citation type="journal article" date="2015" name="Microbes Environ.">
        <title>Distribution and evolution of nitrogen fixation genes in the phylum bacteroidetes.</title>
        <authorList>
            <person name="Inoue J."/>
            <person name="Oshima K."/>
            <person name="Suda W."/>
            <person name="Sakamoto M."/>
            <person name="Iino T."/>
            <person name="Noda S."/>
            <person name="Hongoh Y."/>
            <person name="Hattori M."/>
            <person name="Ohkuma M."/>
        </authorList>
    </citation>
    <scope>NUCLEOTIDE SEQUENCE [LARGE SCALE GENOMIC DNA]</scope>
    <source>
        <strain evidence="3">JCM 15548</strain>
    </source>
</reference>
<keyword evidence="3" id="KW-0328">Glycosyltransferase</keyword>
<name>A0A0E9LRK6_9BACT</name>
<keyword evidence="1" id="KW-0812">Transmembrane</keyword>
<accession>A0A0E9LRK6</accession>
<dbReference type="Proteomes" id="UP000032900">
    <property type="component" value="Unassembled WGS sequence"/>
</dbReference>
<keyword evidence="3" id="KW-0808">Transferase</keyword>
<evidence type="ECO:0000313" key="3">
    <source>
        <dbReference type="EMBL" id="GAO28232.1"/>
    </source>
</evidence>
<evidence type="ECO:0000259" key="2">
    <source>
        <dbReference type="Pfam" id="PF00535"/>
    </source>
</evidence>
<feature type="transmembrane region" description="Helical" evidence="1">
    <location>
        <begin position="345"/>
        <end position="366"/>
    </location>
</feature>